<dbReference type="InterPro" id="IPR036872">
    <property type="entry name" value="CH_dom_sf"/>
</dbReference>
<comment type="subcellular location">
    <subcellularLocation>
        <location evidence="1">Cytoplasm</location>
        <location evidence="1">Cytoskeleton</location>
    </subcellularLocation>
</comment>
<feature type="region of interest" description="Disordered" evidence="5">
    <location>
        <begin position="392"/>
        <end position="464"/>
    </location>
</feature>
<evidence type="ECO:0000259" key="6">
    <source>
        <dbReference type="PROSITE" id="PS51460"/>
    </source>
</evidence>
<feature type="coiled-coil region" evidence="4">
    <location>
        <begin position="64"/>
        <end position="91"/>
    </location>
</feature>
<feature type="compositionally biased region" description="Basic and acidic residues" evidence="5">
    <location>
        <begin position="27"/>
        <end position="49"/>
    </location>
</feature>
<evidence type="ECO:0000256" key="1">
    <source>
        <dbReference type="ARBA" id="ARBA00004245"/>
    </source>
</evidence>
<organism evidence="7 8">
    <name type="scientific">Macrostomum lignano</name>
    <dbReference type="NCBI Taxonomy" id="282301"/>
    <lineage>
        <taxon>Eukaryota</taxon>
        <taxon>Metazoa</taxon>
        <taxon>Spiralia</taxon>
        <taxon>Lophotrochozoa</taxon>
        <taxon>Platyhelminthes</taxon>
        <taxon>Rhabditophora</taxon>
        <taxon>Macrostomorpha</taxon>
        <taxon>Macrostomida</taxon>
        <taxon>Macrostomidae</taxon>
        <taxon>Macrostomum</taxon>
    </lineage>
</organism>
<feature type="compositionally biased region" description="Low complexity" evidence="5">
    <location>
        <begin position="403"/>
        <end position="415"/>
    </location>
</feature>
<dbReference type="PROSITE" id="PS51460">
    <property type="entry name" value="GAR"/>
    <property type="match status" value="1"/>
</dbReference>
<feature type="compositionally biased region" description="Low complexity" evidence="5">
    <location>
        <begin position="120"/>
        <end position="140"/>
    </location>
</feature>
<dbReference type="GO" id="GO:0005856">
    <property type="term" value="C:cytoskeleton"/>
    <property type="evidence" value="ECO:0007669"/>
    <property type="project" value="UniProtKB-SubCell"/>
</dbReference>
<feature type="compositionally biased region" description="Low complexity" evidence="5">
    <location>
        <begin position="526"/>
        <end position="549"/>
    </location>
</feature>
<name>A0A1I8FI78_9PLAT</name>
<dbReference type="Gene3D" id="1.10.418.10">
    <property type="entry name" value="Calponin-like domain"/>
    <property type="match status" value="1"/>
</dbReference>
<sequence>LKERDAEVERLLGEAEGLKHLQEALQSETKDLAEDSRSQSARDRIEAESRSLTSELTSTDGRRLAEKESALAETESELAKLRNLLSEREATERRLTTENSSLAAEMRELVAQNQDLIAAVNNNNSSNSSGTATTAEASGGRANHDRSLSRRGSCARCLPRCRSTKSRLEERMMCQYRSGSGQQKPSSTARRRHTRRESAGLPSVRPFVPTTAPQPTRRIRFCRVIDAAAAALRLRLQVVVMERAVLGRRRSSGDQPPKPPTRGAQQRASRRALSPVGPSRQFPGTRQHLRVFLTWCRSDQRLDDVLLFETSGLVERREERNLVLTLLQLARSLSEPRLTGAQINEKSTACRHRLRTSGAVAAATPTMIELSAASTSSEASNDEFGAVHLPAAATSGSGHRPLATSATEASESAPTPKKKSDARQPTDSSKNGNAGGNGLKSAAQKVKPTSATRKSTTSTSTAADRQGEAVFAAAAAAAQILEAKFSRLLSSSFRESLRDRVVLGSNGSSEDLQSSLIKRLTSDGRQSSNLSQQQDSSNNGSQQQQPQQQKPKLLVFRNTKMVRVGGGWVTLEDYLKYHEPDRLALVTE</sequence>
<dbReference type="AlphaFoldDB" id="A0A1I8FI78"/>
<feature type="region of interest" description="Disordered" evidence="5">
    <location>
        <begin position="27"/>
        <end position="64"/>
    </location>
</feature>
<dbReference type="Gene3D" id="3.30.920.20">
    <property type="entry name" value="Gas2-like domain"/>
    <property type="match status" value="1"/>
</dbReference>
<evidence type="ECO:0000256" key="3">
    <source>
        <dbReference type="ARBA" id="ARBA00023212"/>
    </source>
</evidence>
<feature type="region of interest" description="Disordered" evidence="5">
    <location>
        <begin position="120"/>
        <end position="149"/>
    </location>
</feature>
<feature type="region of interest" description="Disordered" evidence="5">
    <location>
        <begin position="248"/>
        <end position="282"/>
    </location>
</feature>
<evidence type="ECO:0000313" key="7">
    <source>
        <dbReference type="Proteomes" id="UP000095280"/>
    </source>
</evidence>
<dbReference type="SUPFAM" id="SSF47576">
    <property type="entry name" value="Calponin-homology domain, CH-domain"/>
    <property type="match status" value="1"/>
</dbReference>
<proteinExistence type="predicted"/>
<keyword evidence="2" id="KW-0963">Cytoplasm</keyword>
<keyword evidence="4" id="KW-0175">Coiled coil</keyword>
<protein>
    <submittedName>
        <fullName evidence="8">GAR domain-containing protein</fullName>
    </submittedName>
</protein>
<dbReference type="SMART" id="SM00243">
    <property type="entry name" value="GAS2"/>
    <property type="match status" value="1"/>
</dbReference>
<evidence type="ECO:0000256" key="4">
    <source>
        <dbReference type="SAM" id="Coils"/>
    </source>
</evidence>
<dbReference type="Pfam" id="PF02187">
    <property type="entry name" value="GAS2"/>
    <property type="match status" value="1"/>
</dbReference>
<dbReference type="GO" id="GO:0008017">
    <property type="term" value="F:microtubule binding"/>
    <property type="evidence" value="ECO:0007669"/>
    <property type="project" value="InterPro"/>
</dbReference>
<reference evidence="8" key="1">
    <citation type="submission" date="2016-11" db="UniProtKB">
        <authorList>
            <consortium name="WormBaseParasite"/>
        </authorList>
    </citation>
    <scope>IDENTIFICATION</scope>
</reference>
<evidence type="ECO:0000256" key="2">
    <source>
        <dbReference type="ARBA" id="ARBA00022490"/>
    </source>
</evidence>
<accession>A0A1I8FI78</accession>
<keyword evidence="3" id="KW-0206">Cytoskeleton</keyword>
<feature type="compositionally biased region" description="Low complexity" evidence="5">
    <location>
        <begin position="50"/>
        <end position="59"/>
    </location>
</feature>
<dbReference type="SUPFAM" id="SSF143575">
    <property type="entry name" value="GAS2 domain-like"/>
    <property type="match status" value="1"/>
</dbReference>
<feature type="region of interest" description="Disordered" evidence="5">
    <location>
        <begin position="174"/>
        <end position="212"/>
    </location>
</feature>
<dbReference type="InterPro" id="IPR036534">
    <property type="entry name" value="GAR_dom_sf"/>
</dbReference>
<feature type="compositionally biased region" description="Low complexity" evidence="5">
    <location>
        <begin position="449"/>
        <end position="463"/>
    </location>
</feature>
<dbReference type="Proteomes" id="UP000095280">
    <property type="component" value="Unplaced"/>
</dbReference>
<evidence type="ECO:0000256" key="5">
    <source>
        <dbReference type="SAM" id="MobiDB-lite"/>
    </source>
</evidence>
<dbReference type="InterPro" id="IPR003108">
    <property type="entry name" value="GAR_dom"/>
</dbReference>
<feature type="compositionally biased region" description="Polar residues" evidence="5">
    <location>
        <begin position="177"/>
        <end position="188"/>
    </location>
</feature>
<keyword evidence="7" id="KW-1185">Reference proteome</keyword>
<dbReference type="WBParaSite" id="maker-unitig_35707-snap-gene-0.2-mRNA-1">
    <property type="protein sequence ID" value="maker-unitig_35707-snap-gene-0.2-mRNA-1"/>
    <property type="gene ID" value="maker-unitig_35707-snap-gene-0.2"/>
</dbReference>
<evidence type="ECO:0000313" key="8">
    <source>
        <dbReference type="WBParaSite" id="maker-unitig_35707-snap-gene-0.2-mRNA-1"/>
    </source>
</evidence>
<feature type="domain" description="GAR" evidence="6">
    <location>
        <begin position="504"/>
        <end position="582"/>
    </location>
</feature>
<feature type="region of interest" description="Disordered" evidence="5">
    <location>
        <begin position="521"/>
        <end position="553"/>
    </location>
</feature>